<dbReference type="InterPro" id="IPR046373">
    <property type="entry name" value="Acyl-CoA_Oxase/DH_mid-dom_sf"/>
</dbReference>
<dbReference type="InterPro" id="IPR050741">
    <property type="entry name" value="Acyl-CoA_dehydrogenase"/>
</dbReference>
<keyword evidence="4" id="KW-1185">Reference proteome</keyword>
<dbReference type="Pfam" id="PF08028">
    <property type="entry name" value="Acyl-CoA_dh_2"/>
    <property type="match status" value="1"/>
</dbReference>
<dbReference type="Gene3D" id="1.10.540.10">
    <property type="entry name" value="Acyl-CoA dehydrogenase/oxidase, N-terminal domain"/>
    <property type="match status" value="1"/>
</dbReference>
<dbReference type="Gene3D" id="2.40.110.10">
    <property type="entry name" value="Butyryl-CoA Dehydrogenase, subunit A, domain 2"/>
    <property type="match status" value="1"/>
</dbReference>
<dbReference type="PIRSF" id="PIRSF016578">
    <property type="entry name" value="HsaA"/>
    <property type="match status" value="1"/>
</dbReference>
<evidence type="ECO:0000259" key="2">
    <source>
        <dbReference type="Pfam" id="PF08028"/>
    </source>
</evidence>
<accession>A0ABX0YW86</accession>
<dbReference type="InterPro" id="IPR009100">
    <property type="entry name" value="AcylCoA_DH/oxidase_NM_dom_sf"/>
</dbReference>
<feature type="domain" description="Acyl-CoA dehydrogenase C-terminal" evidence="2">
    <location>
        <begin position="234"/>
        <end position="354"/>
    </location>
</feature>
<gene>
    <name evidence="3" type="ORF">HCJ95_19315</name>
</gene>
<dbReference type="InterPro" id="IPR013107">
    <property type="entry name" value="Acyl-CoA_DH_C"/>
</dbReference>
<keyword evidence="3" id="KW-0378">Hydrolase</keyword>
<reference evidence="3 4" key="1">
    <citation type="submission" date="2020-03" db="EMBL/GenBank/DDBJ databases">
        <title>WGS of actinomycetes isolated from Thailand.</title>
        <authorList>
            <person name="Thawai C."/>
        </authorList>
    </citation>
    <scope>NUCLEOTIDE SEQUENCE [LARGE SCALE GENOMIC DNA]</scope>
    <source>
        <strain evidence="3 4">NBRC 13905</strain>
    </source>
</reference>
<dbReference type="Proteomes" id="UP000635996">
    <property type="component" value="Unassembled WGS sequence"/>
</dbReference>
<dbReference type="PANTHER" id="PTHR48083">
    <property type="entry name" value="MEDIUM-CHAIN SPECIFIC ACYL-COA DEHYDROGENASE, MITOCHONDRIAL-RELATED"/>
    <property type="match status" value="1"/>
</dbReference>
<dbReference type="SUPFAM" id="SSF56645">
    <property type="entry name" value="Acyl-CoA dehydrogenase NM domain-like"/>
    <property type="match status" value="1"/>
</dbReference>
<dbReference type="GO" id="GO:0016787">
    <property type="term" value="F:hydrolase activity"/>
    <property type="evidence" value="ECO:0007669"/>
    <property type="project" value="UniProtKB-KW"/>
</dbReference>
<dbReference type="Gene3D" id="1.20.140.10">
    <property type="entry name" value="Butyryl-CoA Dehydrogenase, subunit A, domain 3"/>
    <property type="match status" value="1"/>
</dbReference>
<name>A0ABX0YW86_STRTL</name>
<dbReference type="InterPro" id="IPR036250">
    <property type="entry name" value="AcylCo_DH-like_C"/>
</dbReference>
<evidence type="ECO:0000256" key="1">
    <source>
        <dbReference type="ARBA" id="ARBA00023002"/>
    </source>
</evidence>
<protein>
    <submittedName>
        <fullName evidence="3">Hydrolase</fullName>
    </submittedName>
</protein>
<dbReference type="SUPFAM" id="SSF47203">
    <property type="entry name" value="Acyl-CoA dehydrogenase C-terminal domain-like"/>
    <property type="match status" value="1"/>
</dbReference>
<evidence type="ECO:0000313" key="4">
    <source>
        <dbReference type="Proteomes" id="UP000635996"/>
    </source>
</evidence>
<comment type="caution">
    <text evidence="3">The sequence shown here is derived from an EMBL/GenBank/DDBJ whole genome shotgun (WGS) entry which is preliminary data.</text>
</comment>
<keyword evidence="1" id="KW-0560">Oxidoreductase</keyword>
<dbReference type="EMBL" id="JAATEL010000021">
    <property type="protein sequence ID" value="NJP16368.1"/>
    <property type="molecule type" value="Genomic_DNA"/>
</dbReference>
<organism evidence="3 4">
    <name type="scientific">Streptomyces thermoviolaceus subsp. thermoviolaceus</name>
    <dbReference type="NCBI Taxonomy" id="66860"/>
    <lineage>
        <taxon>Bacteria</taxon>
        <taxon>Bacillati</taxon>
        <taxon>Actinomycetota</taxon>
        <taxon>Actinomycetes</taxon>
        <taxon>Kitasatosporales</taxon>
        <taxon>Streptomycetaceae</taxon>
        <taxon>Streptomyces</taxon>
    </lineage>
</organism>
<dbReference type="PANTHER" id="PTHR48083:SF19">
    <property type="entry name" value="FLAVIN-DEPENDENT MONOOXYGENASE, OXYGENASE SUBUNIT HSAA"/>
    <property type="match status" value="1"/>
</dbReference>
<sequence>MPHSGSTAPATVLTAAEEVARIAAGHAQQSERQRRLGTEVVRALISAGFARHFVPARHGGDAGTFQDVVEAVTVIGAACPSSAWGASLTASLGRMASYLPETGQKRLWATGPDTLIVGGLMPLGRIRRDGDAWLLSGAWPYVSLVDHSDWALVCAVPTDERSGARFLAIPRDAYRVEDTWAPVGMRGTGSNTLVAEDVRVPDDLTFPRDAVTEGVAPGAEAPCHRVPLKGVNGLCFAAPVVGAACGALAAWRDEAAARRTGPDGRAAVALGEASAHADTARLLLLQAARTADSGSMTDLDVARNGRDCAYAARLAVAAVDRLFTAAGTRAHQDSAVLQRYWRDAHSAVSHVVLDQEATADAYGRHLLKD</sequence>
<proteinExistence type="predicted"/>
<dbReference type="RefSeq" id="WP_168132033.1">
    <property type="nucleotide sequence ID" value="NZ_BMVZ01000021.1"/>
</dbReference>
<dbReference type="InterPro" id="IPR037069">
    <property type="entry name" value="AcylCoA_DH/ox_N_sf"/>
</dbReference>
<evidence type="ECO:0000313" key="3">
    <source>
        <dbReference type="EMBL" id="NJP16368.1"/>
    </source>
</evidence>